<evidence type="ECO:0000256" key="2">
    <source>
        <dbReference type="SAM" id="Phobius"/>
    </source>
</evidence>
<dbReference type="AlphaFoldDB" id="A0A5C8PDU3"/>
<keyword evidence="2" id="KW-0812">Transmembrane</keyword>
<dbReference type="Pfam" id="PF25917">
    <property type="entry name" value="BSH_RND"/>
    <property type="match status" value="1"/>
</dbReference>
<keyword evidence="1" id="KW-0175">Coiled coil</keyword>
<feature type="domain" description="CusB-like beta-barrel" evidence="4">
    <location>
        <begin position="249"/>
        <end position="292"/>
    </location>
</feature>
<keyword evidence="6" id="KW-1185">Reference proteome</keyword>
<name>A0A5C8PDU3_9HYPH</name>
<feature type="transmembrane region" description="Helical" evidence="2">
    <location>
        <begin position="7"/>
        <end position="31"/>
    </location>
</feature>
<evidence type="ECO:0000259" key="3">
    <source>
        <dbReference type="Pfam" id="PF25917"/>
    </source>
</evidence>
<keyword evidence="2" id="KW-1133">Transmembrane helix</keyword>
<dbReference type="PANTHER" id="PTHR30386">
    <property type="entry name" value="MEMBRANE FUSION SUBUNIT OF EMRAB-TOLC MULTIDRUG EFFLUX PUMP"/>
    <property type="match status" value="1"/>
</dbReference>
<dbReference type="InterPro" id="IPR058625">
    <property type="entry name" value="MdtA-like_BSH"/>
</dbReference>
<gene>
    <name evidence="5" type="ORF">FHP25_27805</name>
</gene>
<comment type="caution">
    <text evidence="5">The sequence shown here is derived from an EMBL/GenBank/DDBJ whole genome shotgun (WGS) entry which is preliminary data.</text>
</comment>
<evidence type="ECO:0000256" key="1">
    <source>
        <dbReference type="SAM" id="Coils"/>
    </source>
</evidence>
<organism evidence="5 6">
    <name type="scientific">Vineibacter terrae</name>
    <dbReference type="NCBI Taxonomy" id="2586908"/>
    <lineage>
        <taxon>Bacteria</taxon>
        <taxon>Pseudomonadati</taxon>
        <taxon>Pseudomonadota</taxon>
        <taxon>Alphaproteobacteria</taxon>
        <taxon>Hyphomicrobiales</taxon>
        <taxon>Vineibacter</taxon>
    </lineage>
</organism>
<dbReference type="InterPro" id="IPR050739">
    <property type="entry name" value="MFP"/>
</dbReference>
<dbReference type="Proteomes" id="UP000321638">
    <property type="component" value="Unassembled WGS sequence"/>
</dbReference>
<reference evidence="5 6" key="1">
    <citation type="submission" date="2019-06" db="EMBL/GenBank/DDBJ databases">
        <title>New taxonomy in bacterial strain CC-CFT640, isolated from vineyard.</title>
        <authorList>
            <person name="Lin S.-Y."/>
            <person name="Tsai C.-F."/>
            <person name="Young C.-C."/>
        </authorList>
    </citation>
    <scope>NUCLEOTIDE SEQUENCE [LARGE SCALE GENOMIC DNA]</scope>
    <source>
        <strain evidence="5 6">CC-CFT640</strain>
    </source>
</reference>
<accession>A0A5C8PDU3</accession>
<keyword evidence="2" id="KW-0472">Membrane</keyword>
<dbReference type="Gene3D" id="1.10.287.470">
    <property type="entry name" value="Helix hairpin bin"/>
    <property type="match status" value="1"/>
</dbReference>
<dbReference type="GO" id="GO:0055085">
    <property type="term" value="P:transmembrane transport"/>
    <property type="evidence" value="ECO:0007669"/>
    <property type="project" value="InterPro"/>
</dbReference>
<protein>
    <submittedName>
        <fullName evidence="5">HlyD family secretion protein</fullName>
    </submittedName>
</protein>
<dbReference type="PANTHER" id="PTHR30386:SF24">
    <property type="entry name" value="MULTIDRUG RESISTANCE EFFLUX PUMP"/>
    <property type="match status" value="1"/>
</dbReference>
<proteinExistence type="predicted"/>
<sequence>MAAARGVLVRGGILAVAVAIVVVFASEWVGWTSSRTQQTTDNAYVRGDITPLSAKVEGIVRAVPVNDFQVVKAGELLVEIVDDDYRARLAQAEADVLAAEASIDNIKARKAMQKRQLDEAEEQINAIKADVERSRLEAERQRELVKSTYGTAQRLEVAVAEEKRFRAQLARSEADLEARRTQLAVLDTEESELRAALKSKQAMLDLARINLGYTKVAAPIDGMVGERNVRTGQYVRPGTQLITVVPLQTVWVVANYKETQLTRVEPGQRVDIAVDTFPGVTISGHVDSLAPASGAQFSLLPPDNATGNFTKVVQRIPVKIVLDADHALKGRLRPGMSVVTTIHADAPVRR</sequence>
<dbReference type="Gene3D" id="2.40.50.100">
    <property type="match status" value="1"/>
</dbReference>
<feature type="coiled-coil region" evidence="1">
    <location>
        <begin position="89"/>
        <end position="144"/>
    </location>
</feature>
<dbReference type="Gene3D" id="2.40.30.170">
    <property type="match status" value="1"/>
</dbReference>
<dbReference type="SUPFAM" id="SSF111369">
    <property type="entry name" value="HlyD-like secretion proteins"/>
    <property type="match status" value="2"/>
</dbReference>
<evidence type="ECO:0000259" key="4">
    <source>
        <dbReference type="Pfam" id="PF25954"/>
    </source>
</evidence>
<dbReference type="EMBL" id="VDUZ01000038">
    <property type="protein sequence ID" value="TXL71931.1"/>
    <property type="molecule type" value="Genomic_DNA"/>
</dbReference>
<evidence type="ECO:0000313" key="6">
    <source>
        <dbReference type="Proteomes" id="UP000321638"/>
    </source>
</evidence>
<evidence type="ECO:0000313" key="5">
    <source>
        <dbReference type="EMBL" id="TXL71931.1"/>
    </source>
</evidence>
<dbReference type="OrthoDB" id="9811754at2"/>
<feature type="domain" description="Multidrug resistance protein MdtA-like barrel-sandwich hybrid" evidence="3">
    <location>
        <begin position="53"/>
        <end position="245"/>
    </location>
</feature>
<dbReference type="Pfam" id="PF25954">
    <property type="entry name" value="Beta-barrel_RND_2"/>
    <property type="match status" value="1"/>
</dbReference>
<dbReference type="InterPro" id="IPR058792">
    <property type="entry name" value="Beta-barrel_RND_2"/>
</dbReference>